<dbReference type="Gene3D" id="1.25.40.10">
    <property type="entry name" value="Tetratricopeptide repeat domain"/>
    <property type="match status" value="1"/>
</dbReference>
<sequence length="46" mass="4832">MKEAATIYKQVLDTDPANGDALHLLGLVSHQSGQSATAIALIKRAL</sequence>
<evidence type="ECO:0000313" key="1">
    <source>
        <dbReference type="EMBL" id="SVB99092.1"/>
    </source>
</evidence>
<protein>
    <submittedName>
        <fullName evidence="1">Uncharacterized protein</fullName>
    </submittedName>
</protein>
<dbReference type="EMBL" id="UINC01067432">
    <property type="protein sequence ID" value="SVB99092.1"/>
    <property type="molecule type" value="Genomic_DNA"/>
</dbReference>
<name>A0A382IIJ4_9ZZZZ</name>
<feature type="non-terminal residue" evidence="1">
    <location>
        <position position="46"/>
    </location>
</feature>
<organism evidence="1">
    <name type="scientific">marine metagenome</name>
    <dbReference type="NCBI Taxonomy" id="408172"/>
    <lineage>
        <taxon>unclassified sequences</taxon>
        <taxon>metagenomes</taxon>
        <taxon>ecological metagenomes</taxon>
    </lineage>
</organism>
<gene>
    <name evidence="1" type="ORF">METZ01_LOCUS251946</name>
</gene>
<accession>A0A382IIJ4</accession>
<dbReference type="InterPro" id="IPR011990">
    <property type="entry name" value="TPR-like_helical_dom_sf"/>
</dbReference>
<dbReference type="Pfam" id="PF13431">
    <property type="entry name" value="TPR_17"/>
    <property type="match status" value="1"/>
</dbReference>
<dbReference type="SUPFAM" id="SSF48452">
    <property type="entry name" value="TPR-like"/>
    <property type="match status" value="1"/>
</dbReference>
<reference evidence="1" key="1">
    <citation type="submission" date="2018-05" db="EMBL/GenBank/DDBJ databases">
        <authorList>
            <person name="Lanie J.A."/>
            <person name="Ng W.-L."/>
            <person name="Kazmierczak K.M."/>
            <person name="Andrzejewski T.M."/>
            <person name="Davidsen T.M."/>
            <person name="Wayne K.J."/>
            <person name="Tettelin H."/>
            <person name="Glass J.I."/>
            <person name="Rusch D."/>
            <person name="Podicherti R."/>
            <person name="Tsui H.-C.T."/>
            <person name="Winkler M.E."/>
        </authorList>
    </citation>
    <scope>NUCLEOTIDE SEQUENCE</scope>
</reference>
<dbReference type="AlphaFoldDB" id="A0A382IIJ4"/>
<proteinExistence type="predicted"/>